<feature type="domain" description="CHASE" evidence="13">
    <location>
        <begin position="54"/>
        <end position="264"/>
    </location>
</feature>
<dbReference type="GO" id="GO:0048509">
    <property type="term" value="P:regulation of meristem development"/>
    <property type="evidence" value="ECO:0007669"/>
    <property type="project" value="UniProtKB-ARBA"/>
</dbReference>
<dbReference type="SMART" id="SM01079">
    <property type="entry name" value="CHASE"/>
    <property type="match status" value="1"/>
</dbReference>
<dbReference type="SUPFAM" id="SSF55874">
    <property type="entry name" value="ATPase domain of HSP90 chaperone/DNA topoisomerase II/histidine kinase"/>
    <property type="match status" value="1"/>
</dbReference>
<dbReference type="Gene3D" id="3.30.565.10">
    <property type="entry name" value="Histidine kinase-like ATPase, C-terminal domain"/>
    <property type="match status" value="1"/>
</dbReference>
<comment type="caution">
    <text evidence="14">The sequence shown here is derived from an EMBL/GenBank/DDBJ whole genome shotgun (WGS) entry which is preliminary data.</text>
</comment>
<comment type="catalytic activity">
    <reaction evidence="1">
        <text>ATP + protein L-histidine = ADP + protein N-phospho-L-histidine.</text>
        <dbReference type="EC" id="2.7.13.3"/>
    </reaction>
</comment>
<dbReference type="GO" id="GO:0043424">
    <property type="term" value="F:protein histidine kinase binding"/>
    <property type="evidence" value="ECO:0007669"/>
    <property type="project" value="UniProtKB-ARBA"/>
</dbReference>
<keyword evidence="15" id="KW-1185">Reference proteome</keyword>
<dbReference type="InterPro" id="IPR042240">
    <property type="entry name" value="CHASE_sf"/>
</dbReference>
<protein>
    <recommendedName>
        <fullName evidence="3">histidine kinase</fullName>
        <ecNumber evidence="3">2.7.13.3</ecNumber>
    </recommendedName>
</protein>
<keyword evidence="8 11" id="KW-1133">Transmembrane helix</keyword>
<dbReference type="GO" id="GO:0009884">
    <property type="term" value="F:cytokinin receptor activity"/>
    <property type="evidence" value="ECO:0007669"/>
    <property type="project" value="UniProtKB-ARBA"/>
</dbReference>
<evidence type="ECO:0000256" key="10">
    <source>
        <dbReference type="ARBA" id="ARBA00023170"/>
    </source>
</evidence>
<evidence type="ECO:0000256" key="9">
    <source>
        <dbReference type="ARBA" id="ARBA00023136"/>
    </source>
</evidence>
<accession>A0AAV0IIJ9</accession>
<keyword evidence="5" id="KW-0808">Transferase</keyword>
<dbReference type="GO" id="GO:1901701">
    <property type="term" value="P:cellular response to oxygen-containing compound"/>
    <property type="evidence" value="ECO:0007669"/>
    <property type="project" value="UniProtKB-ARBA"/>
</dbReference>
<name>A0AAV0IIJ9_9ROSI</name>
<dbReference type="SMART" id="SM00388">
    <property type="entry name" value="HisKA"/>
    <property type="match status" value="1"/>
</dbReference>
<feature type="transmembrane region" description="Helical" evidence="11">
    <location>
        <begin position="273"/>
        <end position="296"/>
    </location>
</feature>
<dbReference type="Gene3D" id="3.30.450.350">
    <property type="entry name" value="CHASE domain"/>
    <property type="match status" value="1"/>
</dbReference>
<dbReference type="AlphaFoldDB" id="A0AAV0IIJ9"/>
<dbReference type="GO" id="GO:0005634">
    <property type="term" value="C:nucleus"/>
    <property type="evidence" value="ECO:0007669"/>
    <property type="project" value="TreeGrafter"/>
</dbReference>
<dbReference type="InterPro" id="IPR050956">
    <property type="entry name" value="2C_system_His_kinase"/>
</dbReference>
<dbReference type="InterPro" id="IPR036097">
    <property type="entry name" value="HisK_dim/P_sf"/>
</dbReference>
<dbReference type="InterPro" id="IPR003594">
    <property type="entry name" value="HATPase_dom"/>
</dbReference>
<evidence type="ECO:0000256" key="3">
    <source>
        <dbReference type="ARBA" id="ARBA00012438"/>
    </source>
</evidence>
<gene>
    <name evidence="14" type="ORF">LITE_LOCUS9278</name>
</gene>
<keyword evidence="7" id="KW-0418">Kinase</keyword>
<dbReference type="Proteomes" id="UP001154282">
    <property type="component" value="Unassembled WGS sequence"/>
</dbReference>
<evidence type="ECO:0000256" key="6">
    <source>
        <dbReference type="ARBA" id="ARBA00022692"/>
    </source>
</evidence>
<evidence type="ECO:0000313" key="14">
    <source>
        <dbReference type="EMBL" id="CAI0396787.1"/>
    </source>
</evidence>
<dbReference type="GO" id="GO:0009414">
    <property type="term" value="P:response to water deprivation"/>
    <property type="evidence" value="ECO:0007669"/>
    <property type="project" value="UniProtKB-ARBA"/>
</dbReference>
<dbReference type="PROSITE" id="PS50109">
    <property type="entry name" value="HIS_KIN"/>
    <property type="match status" value="1"/>
</dbReference>
<dbReference type="EMBL" id="CAMGYJ010000003">
    <property type="protein sequence ID" value="CAI0396787.1"/>
    <property type="molecule type" value="Genomic_DNA"/>
</dbReference>
<dbReference type="Pfam" id="PF03924">
    <property type="entry name" value="CHASE"/>
    <property type="match status" value="1"/>
</dbReference>
<dbReference type="PROSITE" id="PS50839">
    <property type="entry name" value="CHASE"/>
    <property type="match status" value="1"/>
</dbReference>
<comment type="subcellular location">
    <subcellularLocation>
        <location evidence="2">Endoplasmic reticulum membrane</location>
        <topology evidence="2">Multi-pass membrane protein</topology>
    </subcellularLocation>
</comment>
<keyword evidence="6 11" id="KW-0812">Transmembrane</keyword>
<proteinExistence type="predicted"/>
<organism evidence="14 15">
    <name type="scientific">Linum tenue</name>
    <dbReference type="NCBI Taxonomy" id="586396"/>
    <lineage>
        <taxon>Eukaryota</taxon>
        <taxon>Viridiplantae</taxon>
        <taxon>Streptophyta</taxon>
        <taxon>Embryophyta</taxon>
        <taxon>Tracheophyta</taxon>
        <taxon>Spermatophyta</taxon>
        <taxon>Magnoliopsida</taxon>
        <taxon>eudicotyledons</taxon>
        <taxon>Gunneridae</taxon>
        <taxon>Pentapetalae</taxon>
        <taxon>rosids</taxon>
        <taxon>fabids</taxon>
        <taxon>Malpighiales</taxon>
        <taxon>Linaceae</taxon>
        <taxon>Linum</taxon>
    </lineage>
</organism>
<evidence type="ECO:0000256" key="1">
    <source>
        <dbReference type="ARBA" id="ARBA00000085"/>
    </source>
</evidence>
<evidence type="ECO:0000256" key="7">
    <source>
        <dbReference type="ARBA" id="ARBA00022777"/>
    </source>
</evidence>
<keyword evidence="4" id="KW-0597">Phosphoprotein</keyword>
<dbReference type="InterPro" id="IPR005467">
    <property type="entry name" value="His_kinase_dom"/>
</dbReference>
<dbReference type="SMART" id="SM00387">
    <property type="entry name" value="HATPase_c"/>
    <property type="match status" value="1"/>
</dbReference>
<dbReference type="GO" id="GO:0033554">
    <property type="term" value="P:cellular response to stress"/>
    <property type="evidence" value="ECO:0007669"/>
    <property type="project" value="UniProtKB-ARBA"/>
</dbReference>
<dbReference type="Pfam" id="PF02518">
    <property type="entry name" value="HATPase_c"/>
    <property type="match status" value="1"/>
</dbReference>
<evidence type="ECO:0000259" key="13">
    <source>
        <dbReference type="PROSITE" id="PS50839"/>
    </source>
</evidence>
<dbReference type="Gene3D" id="1.10.287.130">
    <property type="match status" value="1"/>
</dbReference>
<dbReference type="CDD" id="cd00082">
    <property type="entry name" value="HisKA"/>
    <property type="match status" value="1"/>
</dbReference>
<evidence type="ECO:0000256" key="2">
    <source>
        <dbReference type="ARBA" id="ARBA00004477"/>
    </source>
</evidence>
<evidence type="ECO:0000313" key="15">
    <source>
        <dbReference type="Proteomes" id="UP001154282"/>
    </source>
</evidence>
<dbReference type="PANTHER" id="PTHR43719">
    <property type="entry name" value="TWO-COMPONENT HISTIDINE KINASE"/>
    <property type="match status" value="1"/>
</dbReference>
<sequence length="590" mass="66274">MFSFYNHHAIEKRKVTLASMCVERARMLQDQFNASMTHVQAISILISTFHHGKNPLAIDQRTFAKYTEKTAFERPLMSGVAYAIRVLHLEREKFERQQGWSIRKMKFEPSPVQEEYAPVILAQDTVAHMVSLDLLSGKEDCDNAIRARESGKGVLTTPFRLLKTNRLGVILTFAVYKRDLPADATPKDRVEATDGYLEGIFDIESLAENLFQQFAGKKTILVNLYDTTNRSQPISMYGSEVYVDKLEHVIALNFGDPLRNHEMRCRFKHKAPLSWLAITTTGSTLVITLLLGYIVFATMNHMAKVQEEYNRMVELKKKAEAADVAKSQFLSTVSHEIRTPMHGVLGILDILLDTDLDVTQQDHVRTAQASGKTLVSLLNEVLDQAKIESGKLDLESVPFDLRAIMDDVLSLFSGKSQENGVELAVYISHRVPDMLIGDPGRFRQIITNLMGNSIKFTEKGHIFVTVHLVEEVMETTDIEREASSRNTLSGFPVPDKRRSWAGFKNIGQDGRNCSLSPDRISVIVSVEDTGEGTGIGLSISKCLVTLMDGELGFVSIPKVWGTRGIFGSSLVCLFRDYLLEGRFLLWMTIM</sequence>
<dbReference type="GO" id="GO:0006970">
    <property type="term" value="P:response to osmotic stress"/>
    <property type="evidence" value="ECO:0007669"/>
    <property type="project" value="UniProtKB-ARBA"/>
</dbReference>
<dbReference type="InterPro" id="IPR006189">
    <property type="entry name" value="CHASE_dom"/>
</dbReference>
<keyword evidence="10" id="KW-0675">Receptor</keyword>
<dbReference type="GO" id="GO:0010029">
    <property type="term" value="P:regulation of seed germination"/>
    <property type="evidence" value="ECO:0007669"/>
    <property type="project" value="UniProtKB-ARBA"/>
</dbReference>
<dbReference type="GO" id="GO:0005789">
    <property type="term" value="C:endoplasmic reticulum membrane"/>
    <property type="evidence" value="ECO:0007669"/>
    <property type="project" value="UniProtKB-SubCell"/>
</dbReference>
<dbReference type="InterPro" id="IPR036890">
    <property type="entry name" value="HATPase_C_sf"/>
</dbReference>
<evidence type="ECO:0000256" key="5">
    <source>
        <dbReference type="ARBA" id="ARBA00022679"/>
    </source>
</evidence>
<keyword evidence="9 11" id="KW-0472">Membrane</keyword>
<dbReference type="PANTHER" id="PTHR43719:SF73">
    <property type="entry name" value="HISTIDINE KINASE 3"/>
    <property type="match status" value="1"/>
</dbReference>
<reference evidence="14" key="1">
    <citation type="submission" date="2022-08" db="EMBL/GenBank/DDBJ databases">
        <authorList>
            <person name="Gutierrez-Valencia J."/>
        </authorList>
    </citation>
    <scope>NUCLEOTIDE SEQUENCE</scope>
</reference>
<dbReference type="FunFam" id="3.30.450.350:FF:000001">
    <property type="entry name" value="Histidine kinase 4"/>
    <property type="match status" value="1"/>
</dbReference>
<evidence type="ECO:0000256" key="8">
    <source>
        <dbReference type="ARBA" id="ARBA00022989"/>
    </source>
</evidence>
<dbReference type="InterPro" id="IPR003661">
    <property type="entry name" value="HisK_dim/P_dom"/>
</dbReference>
<dbReference type="GO" id="GO:0048831">
    <property type="term" value="P:regulation of shoot system development"/>
    <property type="evidence" value="ECO:0007669"/>
    <property type="project" value="UniProtKB-ARBA"/>
</dbReference>
<feature type="domain" description="Histidine kinase" evidence="12">
    <location>
        <begin position="332"/>
        <end position="562"/>
    </location>
</feature>
<evidence type="ECO:0000256" key="11">
    <source>
        <dbReference type="SAM" id="Phobius"/>
    </source>
</evidence>
<dbReference type="Pfam" id="PF00512">
    <property type="entry name" value="HisKA"/>
    <property type="match status" value="1"/>
</dbReference>
<dbReference type="GO" id="GO:0000155">
    <property type="term" value="F:phosphorelay sensor kinase activity"/>
    <property type="evidence" value="ECO:0007669"/>
    <property type="project" value="InterPro"/>
</dbReference>
<dbReference type="Gene3D" id="6.10.250.1190">
    <property type="match status" value="1"/>
</dbReference>
<evidence type="ECO:0000259" key="12">
    <source>
        <dbReference type="PROSITE" id="PS50109"/>
    </source>
</evidence>
<dbReference type="SUPFAM" id="SSF47384">
    <property type="entry name" value="Homodimeric domain of signal transducing histidine kinase"/>
    <property type="match status" value="1"/>
</dbReference>
<dbReference type="EC" id="2.7.13.3" evidence="3"/>
<evidence type="ECO:0000256" key="4">
    <source>
        <dbReference type="ARBA" id="ARBA00022553"/>
    </source>
</evidence>
<dbReference type="FunFam" id="1.10.287.130:FF:000015">
    <property type="entry name" value="Histidine kinase 4"/>
    <property type="match status" value="1"/>
</dbReference>